<organism evidence="2 3">
    <name type="scientific">Hyaloscypha variabilis (strain UAMH 11265 / GT02V1 / F)</name>
    <name type="common">Meliniomyces variabilis</name>
    <dbReference type="NCBI Taxonomy" id="1149755"/>
    <lineage>
        <taxon>Eukaryota</taxon>
        <taxon>Fungi</taxon>
        <taxon>Dikarya</taxon>
        <taxon>Ascomycota</taxon>
        <taxon>Pezizomycotina</taxon>
        <taxon>Leotiomycetes</taxon>
        <taxon>Helotiales</taxon>
        <taxon>Hyaloscyphaceae</taxon>
        <taxon>Hyaloscypha</taxon>
        <taxon>Hyaloscypha variabilis</taxon>
    </lineage>
</organism>
<dbReference type="Pfam" id="PF26639">
    <property type="entry name" value="Het-6_barrel"/>
    <property type="match status" value="1"/>
</dbReference>
<dbReference type="AlphaFoldDB" id="A0A2J6R362"/>
<dbReference type="EMBL" id="KZ613957">
    <property type="protein sequence ID" value="PMD32956.1"/>
    <property type="molecule type" value="Genomic_DNA"/>
</dbReference>
<evidence type="ECO:0000313" key="2">
    <source>
        <dbReference type="EMBL" id="PMD32956.1"/>
    </source>
</evidence>
<dbReference type="InterPro" id="IPR052895">
    <property type="entry name" value="HetReg/Transcr_Mod"/>
</dbReference>
<dbReference type="InterPro" id="IPR010730">
    <property type="entry name" value="HET"/>
</dbReference>
<proteinExistence type="predicted"/>
<evidence type="ECO:0000259" key="1">
    <source>
        <dbReference type="Pfam" id="PF06985"/>
    </source>
</evidence>
<dbReference type="Proteomes" id="UP000235786">
    <property type="component" value="Unassembled WGS sequence"/>
</dbReference>
<dbReference type="PANTHER" id="PTHR24148:SF64">
    <property type="entry name" value="HETEROKARYON INCOMPATIBILITY DOMAIN-CONTAINING PROTEIN"/>
    <property type="match status" value="1"/>
</dbReference>
<keyword evidence="3" id="KW-1185">Reference proteome</keyword>
<dbReference type="Pfam" id="PF06985">
    <property type="entry name" value="HET"/>
    <property type="match status" value="1"/>
</dbReference>
<feature type="domain" description="Heterokaryon incompatibility" evidence="1">
    <location>
        <begin position="62"/>
        <end position="265"/>
    </location>
</feature>
<sequence length="722" mass="81893">MTTSFGGTQRQDQASDAAAYVYEPLPNDYAVRLIQICPDDTQPHGFSLIIQSFTLTQAPAFCCLSYTWKSAKFTRPSDIENDEDDDQAAVIITLYGEEKQIAISKNLFDFLRRARDKSWFTPEDMCRNSQDALQLNNGQTVAALPSYLWIDAISINQNDNRERSRQVSLMGTIYSLCQTVLVWLGKEDPSPAAKRVFCNFIPRFLALLESEGLELFRGKDPFCNDPELVRQLGEEICSQWREDWISFFLFLVQCRWFRRGWVVQEVVLRSLGGVSQVLVLCGSLGILWIDLSEFLARLTTLNWRATLTKRLRSHEMTKAWGYHFSDMLQSAMAVFGVGQLVKAYSFGQTTSSLLKRQFGGDMTSNERIYNIFFQFVTLLRLQKFSDKRDTFYGYLGLLAAVLAPGTSSPISADYNLSEVDVLTKEVWHMLSNMSYLDVLSMAQYKVTTADRPSWVPDFPEFPGATLREIRQAYQGPKFEASTTKSPCSLFSLTEGGGLTLVGTRVVNITMDGIQLYPNTTEFTSLETLLQILLGQQHDRVPKSERQDEAMCRTLIADTFPVSLNEVQYSSTFREWWTTALAKRIRLLISENDGEEEEILEILQELGSDWDWLPSIKEVLNAADNFGRGKELTSSPLEMVIHRLWAGRAFFQTEAGHFGLGPASLEVMDEVWLLKGGRTPFILRKRPGGNDYHFIGETYVHGLMYGEAVTPVLDQQMGPVTIF</sequence>
<reference evidence="2 3" key="1">
    <citation type="submission" date="2016-04" db="EMBL/GenBank/DDBJ databases">
        <title>A degradative enzymes factory behind the ericoid mycorrhizal symbiosis.</title>
        <authorList>
            <consortium name="DOE Joint Genome Institute"/>
            <person name="Martino E."/>
            <person name="Morin E."/>
            <person name="Grelet G."/>
            <person name="Kuo A."/>
            <person name="Kohler A."/>
            <person name="Daghino S."/>
            <person name="Barry K."/>
            <person name="Choi C."/>
            <person name="Cichocki N."/>
            <person name="Clum A."/>
            <person name="Copeland A."/>
            <person name="Hainaut M."/>
            <person name="Haridas S."/>
            <person name="Labutti K."/>
            <person name="Lindquist E."/>
            <person name="Lipzen A."/>
            <person name="Khouja H.-R."/>
            <person name="Murat C."/>
            <person name="Ohm R."/>
            <person name="Olson A."/>
            <person name="Spatafora J."/>
            <person name="Veneault-Fourrey C."/>
            <person name="Henrissat B."/>
            <person name="Grigoriev I."/>
            <person name="Martin F."/>
            <person name="Perotto S."/>
        </authorList>
    </citation>
    <scope>NUCLEOTIDE SEQUENCE [LARGE SCALE GENOMIC DNA]</scope>
    <source>
        <strain evidence="2 3">F</strain>
    </source>
</reference>
<dbReference type="OrthoDB" id="2157530at2759"/>
<evidence type="ECO:0000313" key="3">
    <source>
        <dbReference type="Proteomes" id="UP000235786"/>
    </source>
</evidence>
<dbReference type="PANTHER" id="PTHR24148">
    <property type="entry name" value="ANKYRIN REPEAT DOMAIN-CONTAINING PROTEIN 39 HOMOLOG-RELATED"/>
    <property type="match status" value="1"/>
</dbReference>
<accession>A0A2J6R362</accession>
<gene>
    <name evidence="2" type="ORF">L207DRAFT_518344</name>
</gene>
<protein>
    <recommendedName>
        <fullName evidence="1">Heterokaryon incompatibility domain-containing protein</fullName>
    </recommendedName>
</protein>
<name>A0A2J6R362_HYAVF</name>
<dbReference type="STRING" id="1149755.A0A2J6R362"/>